<dbReference type="Gene3D" id="3.40.50.10350">
    <property type="entry name" value="Glycerate kinase, domain 1"/>
    <property type="match status" value="1"/>
</dbReference>
<dbReference type="EMBL" id="PVBQ01000002">
    <property type="protein sequence ID" value="PRD48758.1"/>
    <property type="molecule type" value="Genomic_DNA"/>
</dbReference>
<dbReference type="Gene3D" id="3.90.1510.10">
    <property type="entry name" value="Glycerate kinase, domain 2"/>
    <property type="match status" value="1"/>
</dbReference>
<dbReference type="PANTHER" id="PTHR21599:SF0">
    <property type="entry name" value="GLYCERATE KINASE"/>
    <property type="match status" value="1"/>
</dbReference>
<sequence length="382" mass="40146">MLHVLIAPNAFKHSLTARQVAEAIHVGFSQSRLNCRTTLFPIGDGGNGTCKLLHEKLGGELVTTVVSGPLGKAIDASYSIVEEGKTAIIEMAEASGIHLIEKEERSPLHASSKGTGELILHALNHYKIDQIVLGMGGSATVDGGCGILHALGIRFFDGKGKELEPIPEQLQYVARIDTGNLNKSVLDCDIKILCDVDNCLLGEGGAAHVFGPQKGASAAQVKVLDKFLCQLNDIVLQTAGKNMADVVSGGTAGGAAAGMYALANAQLVNGITFFLQKTDFEGVLKTADWLITGEGSLDEQTLSGKGPAGVASLAKKYRVPVIGIAGKVPLEPSSRLLGLFDVLLPISHEAMSLEEALDNAEKNLYRTAQALGNLLAFSSKRV</sequence>
<proteinExistence type="inferred from homology"/>
<dbReference type="AlphaFoldDB" id="A0A2S9J7I7"/>
<evidence type="ECO:0000256" key="3">
    <source>
        <dbReference type="ARBA" id="ARBA00022777"/>
    </source>
</evidence>
<organism evidence="5 6">
    <name type="scientific">Sphingobacterium haloxyli</name>
    <dbReference type="NCBI Taxonomy" id="2100533"/>
    <lineage>
        <taxon>Bacteria</taxon>
        <taxon>Pseudomonadati</taxon>
        <taxon>Bacteroidota</taxon>
        <taxon>Sphingobacteriia</taxon>
        <taxon>Sphingobacteriales</taxon>
        <taxon>Sphingobacteriaceae</taxon>
        <taxon>Sphingobacterium</taxon>
    </lineage>
</organism>
<comment type="caution">
    <text evidence="5">The sequence shown here is derived from an EMBL/GenBank/DDBJ whole genome shotgun (WGS) entry which is preliminary data.</text>
</comment>
<evidence type="ECO:0000256" key="4">
    <source>
        <dbReference type="PIRNR" id="PIRNR006078"/>
    </source>
</evidence>
<comment type="similarity">
    <text evidence="1 4">Belongs to the glycerate kinase type-1 family.</text>
</comment>
<dbReference type="OrthoDB" id="9774290at2"/>
<dbReference type="NCBIfam" id="TIGR00045">
    <property type="entry name" value="glycerate kinase"/>
    <property type="match status" value="1"/>
</dbReference>
<dbReference type="InterPro" id="IPR018197">
    <property type="entry name" value="Glycerate_kinase_RE-like"/>
</dbReference>
<evidence type="ECO:0000256" key="2">
    <source>
        <dbReference type="ARBA" id="ARBA00022679"/>
    </source>
</evidence>
<dbReference type="SUPFAM" id="SSF110738">
    <property type="entry name" value="Glycerate kinase I"/>
    <property type="match status" value="1"/>
</dbReference>
<dbReference type="Pfam" id="PF02595">
    <property type="entry name" value="Gly_kinase"/>
    <property type="match status" value="1"/>
</dbReference>
<reference evidence="5 6" key="1">
    <citation type="submission" date="2018-02" db="EMBL/GenBank/DDBJ databases">
        <title>The draft genome of Sphingobacterium sp. 5JN-11.</title>
        <authorList>
            <person name="Liu L."/>
            <person name="Li L."/>
            <person name="Liang L."/>
            <person name="Zhang X."/>
            <person name="Wang T."/>
        </authorList>
    </citation>
    <scope>NUCLEOTIDE SEQUENCE [LARGE SCALE GENOMIC DNA]</scope>
    <source>
        <strain evidence="5 6">5JN-11</strain>
    </source>
</reference>
<evidence type="ECO:0000256" key="1">
    <source>
        <dbReference type="ARBA" id="ARBA00006284"/>
    </source>
</evidence>
<dbReference type="PIRSF" id="PIRSF006078">
    <property type="entry name" value="GlxK"/>
    <property type="match status" value="1"/>
</dbReference>
<dbReference type="RefSeq" id="WP_105715326.1">
    <property type="nucleotide sequence ID" value="NZ_PVBQ01000002.1"/>
</dbReference>
<name>A0A2S9J7I7_9SPHI</name>
<dbReference type="GO" id="GO:0008887">
    <property type="term" value="F:glycerate kinase activity"/>
    <property type="evidence" value="ECO:0007669"/>
    <property type="project" value="UniProtKB-UniRule"/>
</dbReference>
<evidence type="ECO:0000313" key="5">
    <source>
        <dbReference type="EMBL" id="PRD48758.1"/>
    </source>
</evidence>
<dbReference type="GO" id="GO:0031388">
    <property type="term" value="P:organic acid phosphorylation"/>
    <property type="evidence" value="ECO:0007669"/>
    <property type="project" value="UniProtKB-UniRule"/>
</dbReference>
<dbReference type="Proteomes" id="UP000239711">
    <property type="component" value="Unassembled WGS sequence"/>
</dbReference>
<dbReference type="InterPro" id="IPR004381">
    <property type="entry name" value="Glycerate_kinase"/>
</dbReference>
<gene>
    <name evidence="5" type="ORF">C5745_02110</name>
</gene>
<dbReference type="PANTHER" id="PTHR21599">
    <property type="entry name" value="GLYCERATE KINASE"/>
    <property type="match status" value="1"/>
</dbReference>
<evidence type="ECO:0000313" key="6">
    <source>
        <dbReference type="Proteomes" id="UP000239711"/>
    </source>
</evidence>
<dbReference type="InterPro" id="IPR036129">
    <property type="entry name" value="Glycerate_kinase_sf"/>
</dbReference>
<keyword evidence="2 4" id="KW-0808">Transferase</keyword>
<keyword evidence="6" id="KW-1185">Reference proteome</keyword>
<keyword evidence="3 4" id="KW-0418">Kinase</keyword>
<protein>
    <submittedName>
        <fullName evidence="5">Glycerate kinase</fullName>
    </submittedName>
</protein>
<accession>A0A2S9J7I7</accession>
<dbReference type="InterPro" id="IPR018193">
    <property type="entry name" value="Glyc_kinase_flavodox-like_fold"/>
</dbReference>